<dbReference type="Gene3D" id="3.40.50.300">
    <property type="entry name" value="P-loop containing nucleotide triphosphate hydrolases"/>
    <property type="match status" value="1"/>
</dbReference>
<dbReference type="InterPro" id="IPR025669">
    <property type="entry name" value="AAA_dom"/>
</dbReference>
<dbReference type="Gene3D" id="3.40.50.2300">
    <property type="match status" value="1"/>
</dbReference>
<keyword evidence="1" id="KW-0597">Phosphoprotein</keyword>
<evidence type="ECO:0000259" key="2">
    <source>
        <dbReference type="PROSITE" id="PS50110"/>
    </source>
</evidence>
<dbReference type="SUPFAM" id="SSF52540">
    <property type="entry name" value="P-loop containing nucleoside triphosphate hydrolases"/>
    <property type="match status" value="1"/>
</dbReference>
<dbReference type="InterPro" id="IPR011006">
    <property type="entry name" value="CheY-like_superfamily"/>
</dbReference>
<dbReference type="SMART" id="SM00448">
    <property type="entry name" value="REC"/>
    <property type="match status" value="1"/>
</dbReference>
<dbReference type="Pfam" id="PF13614">
    <property type="entry name" value="AAA_31"/>
    <property type="match status" value="1"/>
</dbReference>
<dbReference type="CDD" id="cd17536">
    <property type="entry name" value="REC_YesN-like"/>
    <property type="match status" value="1"/>
</dbReference>
<reference evidence="3 4" key="1">
    <citation type="submission" date="2023-07" db="EMBL/GenBank/DDBJ databases">
        <title>Genomic Encyclopedia of Type Strains, Phase IV (KMG-IV): sequencing the most valuable type-strain genomes for metagenomic binning, comparative biology and taxonomic classification.</title>
        <authorList>
            <person name="Goeker M."/>
        </authorList>
    </citation>
    <scope>NUCLEOTIDE SEQUENCE [LARGE SCALE GENOMIC DNA]</scope>
    <source>
        <strain evidence="3 4">DSM 4006</strain>
    </source>
</reference>
<evidence type="ECO:0000313" key="4">
    <source>
        <dbReference type="Proteomes" id="UP001232973"/>
    </source>
</evidence>
<dbReference type="PANTHER" id="PTHR43228">
    <property type="entry name" value="TWO-COMPONENT RESPONSE REGULATOR"/>
    <property type="match status" value="1"/>
</dbReference>
<sequence length="402" mass="44608">MSNTIQVMIVDDSDETRQSVKMLLSFADGIDVIAEAGNGEEALQKLSDLSPDVVLMDINMPVMDGIQTTDAISRLYPEISVIVLSVQNDMDYVRQCMRAGAKDYLSKPVTMDVLIGTIESVVQSQRERHARTPVALLSERLAPRARVVSVISAKGGVGKTTVAVNLAAALAQQEKKVALVDLDLHFGDVSLRMNIHPDRTISDLVRESAEMDADMLRRYLMHVHDMCLLSAPRRPQEAESVTVLHLRRILLALKKHFDYVIVDTAPGVNDLLRAIVESSDETLVISTSNLAVLKHNRMLVQLLADLPNGLDGIKHILNRTSSRPPLNPTDVNRILEAEVYCEFGNESQLVETSIDDGIPFVIRDPSHRLSRQFYACVAKLGDTQPNPLLRRNPLRKLMGRRG</sequence>
<dbReference type="SUPFAM" id="SSF52172">
    <property type="entry name" value="CheY-like"/>
    <property type="match status" value="1"/>
</dbReference>
<dbReference type="Pfam" id="PF00072">
    <property type="entry name" value="Response_reg"/>
    <property type="match status" value="1"/>
</dbReference>
<dbReference type="InterPro" id="IPR001789">
    <property type="entry name" value="Sig_transdc_resp-reg_receiver"/>
</dbReference>
<comment type="caution">
    <text evidence="3">The sequence shown here is derived from an EMBL/GenBank/DDBJ whole genome shotgun (WGS) entry which is preliminary data.</text>
</comment>
<dbReference type="RefSeq" id="WP_274454443.1">
    <property type="nucleotide sequence ID" value="NZ_CP067097.1"/>
</dbReference>
<protein>
    <submittedName>
        <fullName evidence="3">Pilus assembly protein CpaE</fullName>
    </submittedName>
</protein>
<dbReference type="PROSITE" id="PS50110">
    <property type="entry name" value="RESPONSE_REGULATORY"/>
    <property type="match status" value="1"/>
</dbReference>
<accession>A0ABT9XM11</accession>
<dbReference type="Proteomes" id="UP001232973">
    <property type="component" value="Unassembled WGS sequence"/>
</dbReference>
<name>A0ABT9XM11_9BACL</name>
<keyword evidence="4" id="KW-1185">Reference proteome</keyword>
<dbReference type="InterPro" id="IPR027417">
    <property type="entry name" value="P-loop_NTPase"/>
</dbReference>
<gene>
    <name evidence="3" type="ORF">J2S03_003222</name>
</gene>
<dbReference type="InterPro" id="IPR052048">
    <property type="entry name" value="ST_Response_Regulator"/>
</dbReference>
<dbReference type="PANTHER" id="PTHR43228:SF1">
    <property type="entry name" value="TWO-COMPONENT RESPONSE REGULATOR ARR22"/>
    <property type="match status" value="1"/>
</dbReference>
<feature type="modified residue" description="4-aspartylphosphate" evidence="1">
    <location>
        <position position="57"/>
    </location>
</feature>
<evidence type="ECO:0000256" key="1">
    <source>
        <dbReference type="PROSITE-ProRule" id="PRU00169"/>
    </source>
</evidence>
<dbReference type="EMBL" id="JAUSTP010000039">
    <property type="protein sequence ID" value="MDQ0191351.1"/>
    <property type="molecule type" value="Genomic_DNA"/>
</dbReference>
<evidence type="ECO:0000313" key="3">
    <source>
        <dbReference type="EMBL" id="MDQ0191351.1"/>
    </source>
</evidence>
<proteinExistence type="predicted"/>
<organism evidence="3 4">
    <name type="scientific">Alicyclobacillus cycloheptanicus</name>
    <dbReference type="NCBI Taxonomy" id="1457"/>
    <lineage>
        <taxon>Bacteria</taxon>
        <taxon>Bacillati</taxon>
        <taxon>Bacillota</taxon>
        <taxon>Bacilli</taxon>
        <taxon>Bacillales</taxon>
        <taxon>Alicyclobacillaceae</taxon>
        <taxon>Alicyclobacillus</taxon>
    </lineage>
</organism>
<feature type="domain" description="Response regulatory" evidence="2">
    <location>
        <begin position="6"/>
        <end position="122"/>
    </location>
</feature>